<dbReference type="PANTHER" id="PTHR11254">
    <property type="entry name" value="HECT DOMAIN UBIQUITIN-PROTEIN LIGASE"/>
    <property type="match status" value="1"/>
</dbReference>
<keyword evidence="4" id="KW-0808">Transferase</keyword>
<sequence>MFAPSPHLLSATSGHLFPPATSAHLFPPTTSGSPHVTGDYNDCSNLQALSTIKPTDVLHISKFLPSHGPSVRSNSPKTINLLSGLETISLLLSGAAATPAKKAESSDDSSPKESDSEEEVKTAPNKKPAADTVATKKADSDDERSDEESSSDDVEPQKKKNESSDEEPAKPQAAKKLDQATKKDSSSDEAFEEGDEEESLDDLKANAKYTGYIVGSSVVWFWEVVKAVNKEDRVRLLQFVTGTSKVPLEGFKALQALMIVHTRVIDTSLVFKYWSGTNFSSSVLEIGSNPVYSIERLREENDAVILAMGATKPRDLPIPGRELSADCGSTSFKIFNSWLQMDGFDDMLIKARIRNWHLEVKSKNEEDNLRLHQRLNVTDSSIDEGIYVDVSVSILQMLLKK</sequence>
<dbReference type="PROSITE" id="PS50237">
    <property type="entry name" value="HECT"/>
    <property type="match status" value="1"/>
</dbReference>
<keyword evidence="5 6" id="KW-0833">Ubl conjugation pathway</keyword>
<comment type="pathway">
    <text evidence="2">Protein modification; protein ubiquitination.</text>
</comment>
<organism evidence="9 10">
    <name type="scientific">Lactuca saligna</name>
    <name type="common">Willowleaf lettuce</name>
    <dbReference type="NCBI Taxonomy" id="75948"/>
    <lineage>
        <taxon>Eukaryota</taxon>
        <taxon>Viridiplantae</taxon>
        <taxon>Streptophyta</taxon>
        <taxon>Embryophyta</taxon>
        <taxon>Tracheophyta</taxon>
        <taxon>Spermatophyta</taxon>
        <taxon>Magnoliopsida</taxon>
        <taxon>eudicotyledons</taxon>
        <taxon>Gunneridae</taxon>
        <taxon>Pentapetalae</taxon>
        <taxon>asterids</taxon>
        <taxon>campanulids</taxon>
        <taxon>Asterales</taxon>
        <taxon>Asteraceae</taxon>
        <taxon>Cichorioideae</taxon>
        <taxon>Cichorieae</taxon>
        <taxon>Lactucinae</taxon>
        <taxon>Lactuca</taxon>
    </lineage>
</organism>
<evidence type="ECO:0000256" key="7">
    <source>
        <dbReference type="SAM" id="MobiDB-lite"/>
    </source>
</evidence>
<dbReference type="Pfam" id="PF00632">
    <property type="entry name" value="HECT"/>
    <property type="match status" value="1"/>
</dbReference>
<evidence type="ECO:0000256" key="4">
    <source>
        <dbReference type="ARBA" id="ARBA00022679"/>
    </source>
</evidence>
<feature type="compositionally biased region" description="Acidic residues" evidence="7">
    <location>
        <begin position="140"/>
        <end position="154"/>
    </location>
</feature>
<accession>A0AA36E7V8</accession>
<dbReference type="SUPFAM" id="SSF56204">
    <property type="entry name" value="Hect, E3 ligase catalytic domain"/>
    <property type="match status" value="1"/>
</dbReference>
<evidence type="ECO:0000256" key="5">
    <source>
        <dbReference type="ARBA" id="ARBA00022786"/>
    </source>
</evidence>
<dbReference type="InterPro" id="IPR000569">
    <property type="entry name" value="HECT_dom"/>
</dbReference>
<dbReference type="GO" id="GO:0000209">
    <property type="term" value="P:protein polyubiquitination"/>
    <property type="evidence" value="ECO:0007669"/>
    <property type="project" value="TreeGrafter"/>
</dbReference>
<gene>
    <name evidence="9" type="ORF">LSALG_LOCUS25896</name>
</gene>
<dbReference type="Gene3D" id="3.30.2410.10">
    <property type="entry name" value="Hect, E3 ligase catalytic domain"/>
    <property type="match status" value="1"/>
</dbReference>
<evidence type="ECO:0000256" key="2">
    <source>
        <dbReference type="ARBA" id="ARBA00004906"/>
    </source>
</evidence>
<evidence type="ECO:0000313" key="9">
    <source>
        <dbReference type="EMBL" id="CAI9286479.1"/>
    </source>
</evidence>
<evidence type="ECO:0000256" key="3">
    <source>
        <dbReference type="ARBA" id="ARBA00012485"/>
    </source>
</evidence>
<dbReference type="PANTHER" id="PTHR11254:SF67">
    <property type="entry name" value="E3 UBIQUITIN-PROTEIN LIGASE HUWE1"/>
    <property type="match status" value="1"/>
</dbReference>
<feature type="region of interest" description="Disordered" evidence="7">
    <location>
        <begin position="97"/>
        <end position="200"/>
    </location>
</feature>
<evidence type="ECO:0000313" key="10">
    <source>
        <dbReference type="Proteomes" id="UP001177003"/>
    </source>
</evidence>
<dbReference type="EC" id="2.3.2.26" evidence="3"/>
<dbReference type="InterPro" id="IPR035983">
    <property type="entry name" value="Hect_E3_ubiquitin_ligase"/>
</dbReference>
<reference evidence="9" key="1">
    <citation type="submission" date="2023-04" db="EMBL/GenBank/DDBJ databases">
        <authorList>
            <person name="Vijverberg K."/>
            <person name="Xiong W."/>
            <person name="Schranz E."/>
        </authorList>
    </citation>
    <scope>NUCLEOTIDE SEQUENCE</scope>
</reference>
<protein>
    <recommendedName>
        <fullName evidence="3">HECT-type E3 ubiquitin transferase</fullName>
        <ecNumber evidence="3">2.3.2.26</ecNumber>
    </recommendedName>
</protein>
<feature type="compositionally biased region" description="Basic and acidic residues" evidence="7">
    <location>
        <begin position="155"/>
        <end position="186"/>
    </location>
</feature>
<feature type="compositionally biased region" description="Basic and acidic residues" evidence="7">
    <location>
        <begin position="101"/>
        <end position="114"/>
    </location>
</feature>
<evidence type="ECO:0000256" key="6">
    <source>
        <dbReference type="PROSITE-ProRule" id="PRU00104"/>
    </source>
</evidence>
<dbReference type="AlphaFoldDB" id="A0AA36E7V8"/>
<dbReference type="GO" id="GO:0061630">
    <property type="term" value="F:ubiquitin protein ligase activity"/>
    <property type="evidence" value="ECO:0007669"/>
    <property type="project" value="UniProtKB-EC"/>
</dbReference>
<keyword evidence="10" id="KW-1185">Reference proteome</keyword>
<evidence type="ECO:0000259" key="8">
    <source>
        <dbReference type="PROSITE" id="PS50237"/>
    </source>
</evidence>
<dbReference type="InterPro" id="IPR050409">
    <property type="entry name" value="E3_ubiq-protein_ligase"/>
</dbReference>
<feature type="domain" description="HECT" evidence="8">
    <location>
        <begin position="194"/>
        <end position="257"/>
    </location>
</feature>
<proteinExistence type="predicted"/>
<evidence type="ECO:0000256" key="1">
    <source>
        <dbReference type="ARBA" id="ARBA00000885"/>
    </source>
</evidence>
<dbReference type="GO" id="GO:0005737">
    <property type="term" value="C:cytoplasm"/>
    <property type="evidence" value="ECO:0007669"/>
    <property type="project" value="TreeGrafter"/>
</dbReference>
<dbReference type="EMBL" id="OX465081">
    <property type="protein sequence ID" value="CAI9286479.1"/>
    <property type="molecule type" value="Genomic_DNA"/>
</dbReference>
<comment type="catalytic activity">
    <reaction evidence="1">
        <text>S-ubiquitinyl-[E2 ubiquitin-conjugating enzyme]-L-cysteine + [acceptor protein]-L-lysine = [E2 ubiquitin-conjugating enzyme]-L-cysteine + N(6)-ubiquitinyl-[acceptor protein]-L-lysine.</text>
        <dbReference type="EC" id="2.3.2.26"/>
    </reaction>
</comment>
<dbReference type="GO" id="GO:0006511">
    <property type="term" value="P:ubiquitin-dependent protein catabolic process"/>
    <property type="evidence" value="ECO:0007669"/>
    <property type="project" value="TreeGrafter"/>
</dbReference>
<comment type="caution">
    <text evidence="6">Lacks conserved residue(s) required for the propagation of feature annotation.</text>
</comment>
<dbReference type="Proteomes" id="UP001177003">
    <property type="component" value="Chromosome 5"/>
</dbReference>
<feature type="compositionally biased region" description="Acidic residues" evidence="7">
    <location>
        <begin position="187"/>
        <end position="200"/>
    </location>
</feature>
<name>A0AA36E7V8_LACSI</name>
<dbReference type="SUPFAM" id="SSF51971">
    <property type="entry name" value="Nucleotide-binding domain"/>
    <property type="match status" value="1"/>
</dbReference>